<dbReference type="Proteomes" id="UP001165293">
    <property type="component" value="Unassembled WGS sequence"/>
</dbReference>
<organism evidence="1 2">
    <name type="scientific">Noviluteimonas lactosilytica</name>
    <dbReference type="NCBI Taxonomy" id="2888523"/>
    <lineage>
        <taxon>Bacteria</taxon>
        <taxon>Pseudomonadati</taxon>
        <taxon>Pseudomonadota</taxon>
        <taxon>Gammaproteobacteria</taxon>
        <taxon>Lysobacterales</taxon>
        <taxon>Lysobacteraceae</taxon>
        <taxon>Noviluteimonas</taxon>
    </lineage>
</organism>
<evidence type="ECO:0000313" key="2">
    <source>
        <dbReference type="Proteomes" id="UP001165293"/>
    </source>
</evidence>
<protein>
    <submittedName>
        <fullName evidence="1">Class I SAM-dependent methyltransferase</fullName>
    </submittedName>
</protein>
<dbReference type="EMBL" id="JAJGAK010000004">
    <property type="protein sequence ID" value="MCC8364441.1"/>
    <property type="molecule type" value="Genomic_DNA"/>
</dbReference>
<dbReference type="GO" id="GO:0032259">
    <property type="term" value="P:methylation"/>
    <property type="evidence" value="ECO:0007669"/>
    <property type="project" value="UniProtKB-KW"/>
</dbReference>
<dbReference type="InterPro" id="IPR029063">
    <property type="entry name" value="SAM-dependent_MTases_sf"/>
</dbReference>
<keyword evidence="1" id="KW-0489">Methyltransferase</keyword>
<sequence length="125" mass="13970">MARESIADASIELATVYIGLHHVPLDQLQAYLQSLARIVKPGGLLIVRDHDVTDDAMRALVALAHAVFNAGLGVSWEVNHQELRHFRTVDAWIAMLREVGFEHVGDRLLQAHDPTLNTLLCFRRA</sequence>
<dbReference type="Pfam" id="PF13489">
    <property type="entry name" value="Methyltransf_23"/>
    <property type="match status" value="1"/>
</dbReference>
<dbReference type="GO" id="GO:0008168">
    <property type="term" value="F:methyltransferase activity"/>
    <property type="evidence" value="ECO:0007669"/>
    <property type="project" value="UniProtKB-KW"/>
</dbReference>
<evidence type="ECO:0000313" key="1">
    <source>
        <dbReference type="EMBL" id="MCC8364441.1"/>
    </source>
</evidence>
<name>A0ABS8JLF1_9GAMM</name>
<keyword evidence="2" id="KW-1185">Reference proteome</keyword>
<reference evidence="1" key="1">
    <citation type="submission" date="2021-10" db="EMBL/GenBank/DDBJ databases">
        <authorList>
            <person name="Lyu M."/>
            <person name="Wang X."/>
            <person name="Meng X."/>
            <person name="Xu K."/>
        </authorList>
    </citation>
    <scope>NUCLEOTIDE SEQUENCE</scope>
    <source>
        <strain evidence="1">A6</strain>
    </source>
</reference>
<comment type="caution">
    <text evidence="1">The sequence shown here is derived from an EMBL/GenBank/DDBJ whole genome shotgun (WGS) entry which is preliminary data.</text>
</comment>
<accession>A0ABS8JLF1</accession>
<keyword evidence="1" id="KW-0808">Transferase</keyword>
<dbReference type="Gene3D" id="3.40.50.150">
    <property type="entry name" value="Vaccinia Virus protein VP39"/>
    <property type="match status" value="1"/>
</dbReference>
<proteinExistence type="predicted"/>
<dbReference type="SUPFAM" id="SSF53335">
    <property type="entry name" value="S-adenosyl-L-methionine-dependent methyltransferases"/>
    <property type="match status" value="1"/>
</dbReference>
<gene>
    <name evidence="1" type="ORF">LK996_15320</name>
</gene>